<dbReference type="AlphaFoldDB" id="A0A395G904"/>
<keyword evidence="1" id="KW-0175">Coiled coil</keyword>
<feature type="coiled-coil region" evidence="1">
    <location>
        <begin position="100"/>
        <end position="163"/>
    </location>
</feature>
<dbReference type="EMBL" id="MJBI02000003">
    <property type="protein sequence ID" value="RAI80521.1"/>
    <property type="molecule type" value="Genomic_DNA"/>
</dbReference>
<proteinExistence type="predicted"/>
<evidence type="ECO:0000313" key="3">
    <source>
        <dbReference type="EMBL" id="RAI80521.1"/>
    </source>
</evidence>
<dbReference type="Proteomes" id="UP000229523">
    <property type="component" value="Unassembled WGS sequence"/>
</dbReference>
<dbReference type="RefSeq" id="WP_099580204.1">
    <property type="nucleotide sequence ID" value="NZ_MJBI02000003.1"/>
</dbReference>
<gene>
    <name evidence="3" type="ORF">BFS35_008765</name>
</gene>
<sequence>MKKETIKSVVNVAALILVPLYNERHRIKDHEEVQKATALSLKAMDTTKEVGVKTKDKVVHTSHNVAKAAHTVKSATVGTAQFVSQKTQDSKKKHQYNQQMNLYKKNEKLAQKNEKKLQKEINKLDKNLSKHIEDRRNEEDKNINARQKELKIEMKQYKNYEAKLPEENINFAPVQVKKVNRKDQKAINQLAKKLEATMNTRHAEEDKIIKAQQSAMIKEMKKYKNYKFKTPKQKRPLFNFSKTVSNSNEEANASNNIQTLSQPSANTQNVSASATPQKEKTQKTAVKAEENYDNAQLFEKHRQLMAQQIDNR</sequence>
<feature type="region of interest" description="Disordered" evidence="2">
    <location>
        <begin position="249"/>
        <end position="299"/>
    </location>
</feature>
<accession>A0A395G904</accession>
<protein>
    <submittedName>
        <fullName evidence="3">Uncharacterized protein</fullName>
    </submittedName>
</protein>
<organism evidence="3 4">
    <name type="scientific">Macrococcoides goetzii</name>
    <dbReference type="NCBI Taxonomy" id="1891097"/>
    <lineage>
        <taxon>Bacteria</taxon>
        <taxon>Bacillati</taxon>
        <taxon>Bacillota</taxon>
        <taxon>Bacilli</taxon>
        <taxon>Bacillales</taxon>
        <taxon>Staphylococcaceae</taxon>
        <taxon>Macrococcoides</taxon>
    </lineage>
</organism>
<feature type="compositionally biased region" description="Basic and acidic residues" evidence="2">
    <location>
        <begin position="277"/>
        <end position="290"/>
    </location>
</feature>
<comment type="caution">
    <text evidence="3">The sequence shown here is derived from an EMBL/GenBank/DDBJ whole genome shotgun (WGS) entry which is preliminary data.</text>
</comment>
<reference evidence="3 4" key="1">
    <citation type="journal article" date="2018" name="Front. Microbiol.">
        <title>Description and Comparative Genomics of Macrococcus caseolyticus subsp. hominis subsp. nov., Macrococcus goetzii sp. nov., Macrococcus epidermidis sp. nov., and Macrococcus bohemicus sp. nov., Novel Macrococci From Human Clinical Material With Virulence Potential and Suspected Uptake of Foreign DNA by Natural Transformation.</title>
        <authorList>
            <person name="Maslanova I."/>
            <person name="Wertheimer Z."/>
            <person name="Sedlacek I."/>
            <person name="Svec P."/>
            <person name="Indrakova A."/>
            <person name="Kovarovic V."/>
            <person name="Schumann P."/>
            <person name="Sproer C."/>
            <person name="Kralova S."/>
            <person name="Sedo O."/>
            <person name="Kristofova L."/>
            <person name="Vrbovska V."/>
            <person name="Fuzik T."/>
            <person name="Petras P."/>
            <person name="Zdrahal Z."/>
            <person name="Ruzickova V."/>
            <person name="Doskar J."/>
            <person name="Pantucek R."/>
        </authorList>
    </citation>
    <scope>NUCLEOTIDE SEQUENCE [LARGE SCALE GENOMIC DNA]</scope>
    <source>
        <strain evidence="3 4">CCM 4927</strain>
    </source>
</reference>
<evidence type="ECO:0000256" key="1">
    <source>
        <dbReference type="SAM" id="Coils"/>
    </source>
</evidence>
<evidence type="ECO:0000256" key="2">
    <source>
        <dbReference type="SAM" id="MobiDB-lite"/>
    </source>
</evidence>
<name>A0A395G904_9STAP</name>
<evidence type="ECO:0000313" key="4">
    <source>
        <dbReference type="Proteomes" id="UP000229523"/>
    </source>
</evidence>
<feature type="compositionally biased region" description="Polar residues" evidence="2">
    <location>
        <begin position="257"/>
        <end position="276"/>
    </location>
</feature>
<keyword evidence="4" id="KW-1185">Reference proteome</keyword>